<proteinExistence type="predicted"/>
<dbReference type="PROSITE" id="PS51459">
    <property type="entry name" value="FIDO"/>
    <property type="match status" value="1"/>
</dbReference>
<evidence type="ECO:0000313" key="10">
    <source>
        <dbReference type="EMBL" id="MBO1806609.1"/>
    </source>
</evidence>
<feature type="compositionally biased region" description="Basic and acidic residues" evidence="8">
    <location>
        <begin position="232"/>
        <end position="249"/>
    </location>
</feature>
<dbReference type="InterPro" id="IPR036597">
    <property type="entry name" value="Fido-like_dom_sf"/>
</dbReference>
<evidence type="ECO:0000256" key="4">
    <source>
        <dbReference type="ARBA" id="ARBA00022840"/>
    </source>
</evidence>
<comment type="caution">
    <text evidence="10">The sequence shown here is derived from an EMBL/GenBank/DDBJ whole genome shotgun (WGS) entry which is preliminary data.</text>
</comment>
<sequence length="249" mass="28198">MASPDFVDPYLDPELGLLRNLVGARTRDELDAAEGSLAFARLLEMLDHPVDATGDLAELRSIHRRLFQDVYDWAGDLRTVDIRKPGSEFFLPVPMIDRAAAFAAAELQADDRLKHLSRDRFIDRLSYHYDQWNYLHPFREGNGRTQRVFWSRIAHDAGWQLDWLNVRGPVNDEACRAASEDRNLEPLRSMFTAIVTQSTPDGHADTAREAERITGLAFPSEPTSLGAAPQEVEPRAHEHTRSAKRGLEL</sequence>
<name>A0A939LXG2_9MICO</name>
<dbReference type="EC" id="2.7.7.108" evidence="5"/>
<comment type="catalytic activity">
    <reaction evidence="7">
        <text>L-tyrosyl-[protein] + ATP = O-(5'-adenylyl)-L-tyrosyl-[protein] + diphosphate</text>
        <dbReference type="Rhea" id="RHEA:54288"/>
        <dbReference type="Rhea" id="RHEA-COMP:10136"/>
        <dbReference type="Rhea" id="RHEA-COMP:13846"/>
        <dbReference type="ChEBI" id="CHEBI:30616"/>
        <dbReference type="ChEBI" id="CHEBI:33019"/>
        <dbReference type="ChEBI" id="CHEBI:46858"/>
        <dbReference type="ChEBI" id="CHEBI:83624"/>
        <dbReference type="EC" id="2.7.7.108"/>
    </reaction>
</comment>
<evidence type="ECO:0000256" key="5">
    <source>
        <dbReference type="ARBA" id="ARBA00034531"/>
    </source>
</evidence>
<accession>A0A939LXG2</accession>
<keyword evidence="11" id="KW-1185">Reference proteome</keyword>
<evidence type="ECO:0000259" key="9">
    <source>
        <dbReference type="PROSITE" id="PS51459"/>
    </source>
</evidence>
<organism evidence="10 11">
    <name type="scientific">Leucobacter ruminantium</name>
    <dbReference type="NCBI Taxonomy" id="1289170"/>
    <lineage>
        <taxon>Bacteria</taxon>
        <taxon>Bacillati</taxon>
        <taxon>Actinomycetota</taxon>
        <taxon>Actinomycetes</taxon>
        <taxon>Micrococcales</taxon>
        <taxon>Microbacteriaceae</taxon>
        <taxon>Leucobacter</taxon>
    </lineage>
</organism>
<evidence type="ECO:0000256" key="6">
    <source>
        <dbReference type="ARBA" id="ARBA00047939"/>
    </source>
</evidence>
<dbReference type="Proteomes" id="UP000664398">
    <property type="component" value="Unassembled WGS sequence"/>
</dbReference>
<dbReference type="Gene3D" id="1.10.3290.10">
    <property type="entry name" value="Fido-like domain"/>
    <property type="match status" value="1"/>
</dbReference>
<evidence type="ECO:0000313" key="11">
    <source>
        <dbReference type="Proteomes" id="UP000664398"/>
    </source>
</evidence>
<dbReference type="SUPFAM" id="SSF140931">
    <property type="entry name" value="Fic-like"/>
    <property type="match status" value="1"/>
</dbReference>
<dbReference type="GO" id="GO:0070733">
    <property type="term" value="F:AMPylase activity"/>
    <property type="evidence" value="ECO:0007669"/>
    <property type="project" value="UniProtKB-EC"/>
</dbReference>
<dbReference type="RefSeq" id="WP_208047059.1">
    <property type="nucleotide sequence ID" value="NZ_JAGDYL010000045.1"/>
</dbReference>
<dbReference type="PANTHER" id="PTHR39560:SF1">
    <property type="entry name" value="PROTEIN ADENYLYLTRANSFERASE FIC-RELATED"/>
    <property type="match status" value="1"/>
</dbReference>
<evidence type="ECO:0000256" key="2">
    <source>
        <dbReference type="ARBA" id="ARBA00022695"/>
    </source>
</evidence>
<reference evidence="10" key="1">
    <citation type="submission" date="2021-03" db="EMBL/GenBank/DDBJ databases">
        <title>Leucobacter chromiisoli sp. nov., isolated from chromium-containing soil of chemical plant.</title>
        <authorList>
            <person name="Xu Z."/>
        </authorList>
    </citation>
    <scope>NUCLEOTIDE SEQUENCE</scope>
    <source>
        <strain evidence="10">A2</strain>
    </source>
</reference>
<keyword evidence="4" id="KW-0067">ATP-binding</keyword>
<keyword evidence="2" id="KW-0548">Nucleotidyltransferase</keyword>
<evidence type="ECO:0000256" key="3">
    <source>
        <dbReference type="ARBA" id="ARBA00022741"/>
    </source>
</evidence>
<dbReference type="PANTHER" id="PTHR39560">
    <property type="entry name" value="PROTEIN ADENYLYLTRANSFERASE FIC-RELATED"/>
    <property type="match status" value="1"/>
</dbReference>
<evidence type="ECO:0000256" key="8">
    <source>
        <dbReference type="SAM" id="MobiDB-lite"/>
    </source>
</evidence>
<feature type="domain" description="Fido" evidence="9">
    <location>
        <begin position="54"/>
        <end position="193"/>
    </location>
</feature>
<protein>
    <recommendedName>
        <fullName evidence="5">protein adenylyltransferase</fullName>
        <ecNumber evidence="5">2.7.7.108</ecNumber>
    </recommendedName>
</protein>
<evidence type="ECO:0000256" key="1">
    <source>
        <dbReference type="ARBA" id="ARBA00022679"/>
    </source>
</evidence>
<keyword evidence="3" id="KW-0547">Nucleotide-binding</keyword>
<gene>
    <name evidence="10" type="ORF">J4H91_15010</name>
</gene>
<dbReference type="GO" id="GO:0005524">
    <property type="term" value="F:ATP binding"/>
    <property type="evidence" value="ECO:0007669"/>
    <property type="project" value="UniProtKB-KW"/>
</dbReference>
<feature type="region of interest" description="Disordered" evidence="8">
    <location>
        <begin position="218"/>
        <end position="249"/>
    </location>
</feature>
<dbReference type="GO" id="GO:0051302">
    <property type="term" value="P:regulation of cell division"/>
    <property type="evidence" value="ECO:0007669"/>
    <property type="project" value="TreeGrafter"/>
</dbReference>
<dbReference type="Pfam" id="PF02661">
    <property type="entry name" value="Fic"/>
    <property type="match status" value="1"/>
</dbReference>
<dbReference type="InterPro" id="IPR003812">
    <property type="entry name" value="Fido"/>
</dbReference>
<evidence type="ECO:0000256" key="7">
    <source>
        <dbReference type="ARBA" id="ARBA00048696"/>
    </source>
</evidence>
<dbReference type="AlphaFoldDB" id="A0A939LXG2"/>
<dbReference type="EMBL" id="JAGDYL010000045">
    <property type="protein sequence ID" value="MBO1806609.1"/>
    <property type="molecule type" value="Genomic_DNA"/>
</dbReference>
<keyword evidence="1" id="KW-0808">Transferase</keyword>
<comment type="catalytic activity">
    <reaction evidence="6">
        <text>L-threonyl-[protein] + ATP = 3-O-(5'-adenylyl)-L-threonyl-[protein] + diphosphate</text>
        <dbReference type="Rhea" id="RHEA:54292"/>
        <dbReference type="Rhea" id="RHEA-COMP:11060"/>
        <dbReference type="Rhea" id="RHEA-COMP:13847"/>
        <dbReference type="ChEBI" id="CHEBI:30013"/>
        <dbReference type="ChEBI" id="CHEBI:30616"/>
        <dbReference type="ChEBI" id="CHEBI:33019"/>
        <dbReference type="ChEBI" id="CHEBI:138113"/>
        <dbReference type="EC" id="2.7.7.108"/>
    </reaction>
</comment>